<gene>
    <name evidence="2" type="ORF">DRV85_02970</name>
</gene>
<dbReference type="Gene3D" id="2.170.150.40">
    <property type="entry name" value="Domain of unknown function (DUF427)"/>
    <property type="match status" value="1"/>
</dbReference>
<dbReference type="Proteomes" id="UP000253370">
    <property type="component" value="Unassembled WGS sequence"/>
</dbReference>
<dbReference type="PANTHER" id="PTHR34310">
    <property type="entry name" value="DUF427 DOMAIN PROTEIN (AFU_ORTHOLOGUE AFUA_3G02220)"/>
    <property type="match status" value="1"/>
</dbReference>
<name>A0A365UCX2_9RHOB</name>
<dbReference type="OrthoDB" id="9815163at2"/>
<accession>A0A365UCX2</accession>
<dbReference type="PANTHER" id="PTHR34310:SF9">
    <property type="entry name" value="BLR5716 PROTEIN"/>
    <property type="match status" value="1"/>
</dbReference>
<keyword evidence="3" id="KW-1185">Reference proteome</keyword>
<evidence type="ECO:0000313" key="3">
    <source>
        <dbReference type="Proteomes" id="UP000253370"/>
    </source>
</evidence>
<dbReference type="InterPro" id="IPR007361">
    <property type="entry name" value="DUF427"/>
</dbReference>
<dbReference type="EMBL" id="QNTQ01000002">
    <property type="protein sequence ID" value="RBI87103.1"/>
    <property type="molecule type" value="Genomic_DNA"/>
</dbReference>
<comment type="caution">
    <text evidence="2">The sequence shown here is derived from an EMBL/GenBank/DDBJ whole genome shotgun (WGS) entry which is preliminary data.</text>
</comment>
<protein>
    <recommendedName>
        <fullName evidence="1">DUF427 domain-containing protein</fullName>
    </recommendedName>
</protein>
<dbReference type="RefSeq" id="WP_113287951.1">
    <property type="nucleotide sequence ID" value="NZ_QNTQ01000002.1"/>
</dbReference>
<dbReference type="Pfam" id="PF04248">
    <property type="entry name" value="NTP_transf_9"/>
    <property type="match status" value="1"/>
</dbReference>
<dbReference type="InterPro" id="IPR038694">
    <property type="entry name" value="DUF427_sf"/>
</dbReference>
<evidence type="ECO:0000259" key="1">
    <source>
        <dbReference type="Pfam" id="PF04248"/>
    </source>
</evidence>
<dbReference type="AlphaFoldDB" id="A0A365UCX2"/>
<feature type="domain" description="DUF427" evidence="1">
    <location>
        <begin position="15"/>
        <end position="105"/>
    </location>
</feature>
<evidence type="ECO:0000313" key="2">
    <source>
        <dbReference type="EMBL" id="RBI87103.1"/>
    </source>
</evidence>
<organism evidence="2 3">
    <name type="scientific">Rhodosalinus halophilus</name>
    <dbReference type="NCBI Taxonomy" id="2259333"/>
    <lineage>
        <taxon>Bacteria</taxon>
        <taxon>Pseudomonadati</taxon>
        <taxon>Pseudomonadota</taxon>
        <taxon>Alphaproteobacteria</taxon>
        <taxon>Rhodobacterales</taxon>
        <taxon>Paracoccaceae</taxon>
        <taxon>Rhodosalinus</taxon>
    </lineage>
</organism>
<reference evidence="2 3" key="1">
    <citation type="submission" date="2018-07" db="EMBL/GenBank/DDBJ databases">
        <title>Rhodosalinus sp. strain E84T genomic sequence and assembly.</title>
        <authorList>
            <person name="Liu Z.-W."/>
            <person name="Lu D.-C."/>
        </authorList>
    </citation>
    <scope>NUCLEOTIDE SEQUENCE [LARGE SCALE GENOMIC DNA]</scope>
    <source>
        <strain evidence="2 3">E84</strain>
    </source>
</reference>
<proteinExistence type="predicted"/>
<sequence length="114" mass="12340">MAKRITIRPAEGKWSVRAGGAVLGESSAALELDEEGHAPVIYFPRGDLAMAFLEPSEKSSHCPWKGDARWFSIVTKSTTIPDAAWSYESPVDGAGEIAGHVAFHESDQVTVERI</sequence>